<dbReference type="AlphaFoldDB" id="A0A6J2XFR7"/>
<gene>
    <name evidence="3" type="primary">LOC115877984</name>
</gene>
<sequence>MMFKIQLNNKSKYAKIDETSDNVTYSEIVELAKKKFNIGDEENIFFTDPDGTVIEEDCILDYLKMPNCVLKIGGILINDFSSSDSTLSINKDTPSNDEVEKWLSKTDTIDCNDSNLISMISDDITDKGTINSDSSGLNRVVSAENSENVFILNIDSDGFLVPSNPNTMVKNNETDGLSTSTAKYVNSKMLKEFLLCNGGQNIIEEYEKNQVLNNRTRRELVNLTVRMMTNTYGISMSKEIKVEFAKAIVELFPKLRDTLSNKGGYEIFYNDSLRTPSGYLAWRLRTVARSNMVPSSKRKLSPQVTSDSDDSSDEPTLKKARTLTEQEVADIEFLKNACCKTQKKEIMEKMKNLFNCRKTNDFSFVDYPRFLDTPGLIEQDFSLLYPANANNFVAKFEKKAANIIEIYEATISNKLADLEAWDKNTRALLSIIHMLPSTAKGKKNRNSSRDTVNSLIDKLLIFCSVGDPLDKILEVRKSFQPFLVAIGSKRAAIHDFKIVFDNRFLDTDREKIHYTTKMRELRNRIVHFEENNS</sequence>
<dbReference type="OrthoDB" id="6781906at2759"/>
<accession>A0A6J2XFR7</accession>
<feature type="region of interest" description="Disordered" evidence="1">
    <location>
        <begin position="293"/>
        <end position="318"/>
    </location>
</feature>
<evidence type="ECO:0000313" key="3">
    <source>
        <dbReference type="RefSeq" id="XP_030750193.1"/>
    </source>
</evidence>
<dbReference type="Proteomes" id="UP000504635">
    <property type="component" value="Unplaced"/>
</dbReference>
<proteinExistence type="predicted"/>
<organism evidence="2 3">
    <name type="scientific">Sitophilus oryzae</name>
    <name type="common">Rice weevil</name>
    <name type="synonym">Curculio oryzae</name>
    <dbReference type="NCBI Taxonomy" id="7048"/>
    <lineage>
        <taxon>Eukaryota</taxon>
        <taxon>Metazoa</taxon>
        <taxon>Ecdysozoa</taxon>
        <taxon>Arthropoda</taxon>
        <taxon>Hexapoda</taxon>
        <taxon>Insecta</taxon>
        <taxon>Pterygota</taxon>
        <taxon>Neoptera</taxon>
        <taxon>Endopterygota</taxon>
        <taxon>Coleoptera</taxon>
        <taxon>Polyphaga</taxon>
        <taxon>Cucujiformia</taxon>
        <taxon>Curculionidae</taxon>
        <taxon>Dryophthorinae</taxon>
        <taxon>Sitophilus</taxon>
    </lineage>
</organism>
<dbReference type="GeneID" id="115877984"/>
<name>A0A6J2XFR7_SITOR</name>
<dbReference type="InParanoid" id="A0A6J2XFR7"/>
<protein>
    <submittedName>
        <fullName evidence="3">Uncharacterized protein LOC115877984 isoform X1</fullName>
    </submittedName>
</protein>
<dbReference type="PANTHER" id="PTHR31025:SF29">
    <property type="entry name" value="SI:CH211-196P9.1"/>
    <property type="match status" value="1"/>
</dbReference>
<evidence type="ECO:0000256" key="1">
    <source>
        <dbReference type="SAM" id="MobiDB-lite"/>
    </source>
</evidence>
<dbReference type="PANTHER" id="PTHR31025">
    <property type="entry name" value="SI:CH211-196P9.1-RELATED"/>
    <property type="match status" value="1"/>
</dbReference>
<keyword evidence="2" id="KW-1185">Reference proteome</keyword>
<dbReference type="RefSeq" id="XP_030750193.1">
    <property type="nucleotide sequence ID" value="XM_030894333.1"/>
</dbReference>
<evidence type="ECO:0000313" key="2">
    <source>
        <dbReference type="Proteomes" id="UP000504635"/>
    </source>
</evidence>
<dbReference type="KEGG" id="soy:115877984"/>
<reference evidence="3" key="1">
    <citation type="submission" date="2025-08" db="UniProtKB">
        <authorList>
            <consortium name="RefSeq"/>
        </authorList>
    </citation>
    <scope>IDENTIFICATION</scope>
    <source>
        <tissue evidence="3">Gonads</tissue>
    </source>
</reference>